<keyword evidence="10" id="KW-1185">Reference proteome</keyword>
<evidence type="ECO:0000256" key="3">
    <source>
        <dbReference type="ARBA" id="ARBA00010033"/>
    </source>
</evidence>
<dbReference type="GO" id="GO:0042597">
    <property type="term" value="C:periplasmic space"/>
    <property type="evidence" value="ECO:0007669"/>
    <property type="project" value="UniProtKB-SubCell"/>
</dbReference>
<evidence type="ECO:0000256" key="6">
    <source>
        <dbReference type="ARBA" id="ARBA00022764"/>
    </source>
</evidence>
<dbReference type="EMBL" id="FOSZ01000014">
    <property type="protein sequence ID" value="SFL42563.1"/>
    <property type="molecule type" value="Genomic_DNA"/>
</dbReference>
<proteinExistence type="inferred from homology"/>
<comment type="pathway">
    <text evidence="2">Glycan biosynthesis; alginate biosynthesis.</text>
</comment>
<dbReference type="AlphaFoldDB" id="A0A1I4HLG1"/>
<feature type="signal peptide" evidence="8">
    <location>
        <begin position="1"/>
        <end position="20"/>
    </location>
</feature>
<dbReference type="InterPro" id="IPR035422">
    <property type="entry name" value="AlgF"/>
</dbReference>
<reference evidence="10" key="1">
    <citation type="submission" date="2016-10" db="EMBL/GenBank/DDBJ databases">
        <authorList>
            <person name="Varghese N."/>
            <person name="Submissions S."/>
        </authorList>
    </citation>
    <scope>NUCLEOTIDE SEQUENCE [LARGE SCALE GENOMIC DNA]</scope>
    <source>
        <strain evidence="10">DSM 28453</strain>
    </source>
</reference>
<evidence type="ECO:0000256" key="4">
    <source>
        <dbReference type="ARBA" id="ARBA00013964"/>
    </source>
</evidence>
<dbReference type="RefSeq" id="WP_093326138.1">
    <property type="nucleotide sequence ID" value="NZ_FOSZ01000014.1"/>
</dbReference>
<comment type="similarity">
    <text evidence="3">Belongs to the AlgF family.</text>
</comment>
<evidence type="ECO:0000256" key="1">
    <source>
        <dbReference type="ARBA" id="ARBA00004418"/>
    </source>
</evidence>
<evidence type="ECO:0000313" key="9">
    <source>
        <dbReference type="EMBL" id="SFL42563.1"/>
    </source>
</evidence>
<comment type="subcellular location">
    <subcellularLocation>
        <location evidence="1">Periplasm</location>
    </subcellularLocation>
</comment>
<dbReference type="UniPathway" id="UPA00286"/>
<dbReference type="STRING" id="1280847.SAMN04488036_11412"/>
<dbReference type="Proteomes" id="UP000198851">
    <property type="component" value="Unassembled WGS sequence"/>
</dbReference>
<evidence type="ECO:0000256" key="5">
    <source>
        <dbReference type="ARBA" id="ARBA00022729"/>
    </source>
</evidence>
<evidence type="ECO:0000256" key="7">
    <source>
        <dbReference type="ARBA" id="ARBA00022841"/>
    </source>
</evidence>
<evidence type="ECO:0000256" key="8">
    <source>
        <dbReference type="SAM" id="SignalP"/>
    </source>
</evidence>
<dbReference type="GO" id="GO:0016740">
    <property type="term" value="F:transferase activity"/>
    <property type="evidence" value="ECO:0007669"/>
    <property type="project" value="UniProtKB-KW"/>
</dbReference>
<dbReference type="OrthoDB" id="7872201at2"/>
<sequence length="194" mass="20459">MNRFKLAPLSVLALLFGANAAWTADNTLYDAPPPDDAVFIRWLDGGTAPAVLGVSSLGETDDAFRPVSAALTSGALEGAFYSAAIDATGHVVIIQEPARDNKAQVLLTLLNLSNQPVRLSLAEHDVDVIGSTAINTAEGRSVNPVAARLLVLSAENSVLGTFDVQLRRGQNLTFVARPEGAHLIENRFGTNIEG</sequence>
<keyword evidence="9" id="KW-0808">Transferase</keyword>
<evidence type="ECO:0000256" key="2">
    <source>
        <dbReference type="ARBA" id="ARBA00005182"/>
    </source>
</evidence>
<name>A0A1I4HLG1_9RHOB</name>
<protein>
    <recommendedName>
        <fullName evidence="4">Alginate biosynthesis protein AlgF</fullName>
    </recommendedName>
</protein>
<accession>A0A1I4HLG1</accession>
<feature type="chain" id="PRO_5011453342" description="Alginate biosynthesis protein AlgF" evidence="8">
    <location>
        <begin position="21"/>
        <end position="194"/>
    </location>
</feature>
<keyword evidence="5 8" id="KW-0732">Signal</keyword>
<gene>
    <name evidence="9" type="ORF">SAMN04488036_11412</name>
</gene>
<evidence type="ECO:0000313" key="10">
    <source>
        <dbReference type="Proteomes" id="UP000198851"/>
    </source>
</evidence>
<dbReference type="Pfam" id="PF11182">
    <property type="entry name" value="AlgF"/>
    <property type="match status" value="1"/>
</dbReference>
<organism evidence="9 10">
    <name type="scientific">Shimia haliotis</name>
    <dbReference type="NCBI Taxonomy" id="1280847"/>
    <lineage>
        <taxon>Bacteria</taxon>
        <taxon>Pseudomonadati</taxon>
        <taxon>Pseudomonadota</taxon>
        <taxon>Alphaproteobacteria</taxon>
        <taxon>Rhodobacterales</taxon>
        <taxon>Roseobacteraceae</taxon>
    </lineage>
</organism>
<dbReference type="GO" id="GO:0042121">
    <property type="term" value="P:alginic acid biosynthetic process"/>
    <property type="evidence" value="ECO:0007669"/>
    <property type="project" value="UniProtKB-UniPathway"/>
</dbReference>
<keyword evidence="7" id="KW-0016">Alginate biosynthesis</keyword>
<keyword evidence="6" id="KW-0574">Periplasm</keyword>